<evidence type="ECO:0000313" key="3">
    <source>
        <dbReference type="Proteomes" id="UP000006591"/>
    </source>
</evidence>
<proteinExistence type="predicted"/>
<name>A0A0E0H1S0_ORYNI</name>
<organism evidence="2">
    <name type="scientific">Oryza nivara</name>
    <name type="common">Indian wild rice</name>
    <name type="synonym">Oryza sativa f. spontanea</name>
    <dbReference type="NCBI Taxonomy" id="4536"/>
    <lineage>
        <taxon>Eukaryota</taxon>
        <taxon>Viridiplantae</taxon>
        <taxon>Streptophyta</taxon>
        <taxon>Embryophyta</taxon>
        <taxon>Tracheophyta</taxon>
        <taxon>Spermatophyta</taxon>
        <taxon>Magnoliopsida</taxon>
        <taxon>Liliopsida</taxon>
        <taxon>Poales</taxon>
        <taxon>Poaceae</taxon>
        <taxon>BOP clade</taxon>
        <taxon>Oryzoideae</taxon>
        <taxon>Oryzeae</taxon>
        <taxon>Oryzinae</taxon>
        <taxon>Oryza</taxon>
    </lineage>
</organism>
<dbReference type="HOGENOM" id="CLU_639966_0_0_1"/>
<dbReference type="Gramene" id="ONIVA04G13210.1">
    <property type="protein sequence ID" value="ONIVA04G13210.1"/>
    <property type="gene ID" value="ONIVA04G13210"/>
</dbReference>
<dbReference type="OMA" id="RREMPHE"/>
<feature type="region of interest" description="Disordered" evidence="1">
    <location>
        <begin position="1"/>
        <end position="35"/>
    </location>
</feature>
<feature type="compositionally biased region" description="Basic residues" evidence="1">
    <location>
        <begin position="264"/>
        <end position="274"/>
    </location>
</feature>
<keyword evidence="3" id="KW-1185">Reference proteome</keyword>
<feature type="region of interest" description="Disordered" evidence="1">
    <location>
        <begin position="213"/>
        <end position="335"/>
    </location>
</feature>
<protein>
    <submittedName>
        <fullName evidence="2">Uncharacterized protein</fullName>
    </submittedName>
</protein>
<dbReference type="EnsemblPlants" id="ONIVA04G13210.1">
    <property type="protein sequence ID" value="ONIVA04G13210.1"/>
    <property type="gene ID" value="ONIVA04G13210"/>
</dbReference>
<evidence type="ECO:0000256" key="1">
    <source>
        <dbReference type="SAM" id="MobiDB-lite"/>
    </source>
</evidence>
<dbReference type="AlphaFoldDB" id="A0A0E0H1S0"/>
<feature type="compositionally biased region" description="Basic and acidic residues" evidence="1">
    <location>
        <begin position="225"/>
        <end position="242"/>
    </location>
</feature>
<reference evidence="2" key="1">
    <citation type="submission" date="2015-04" db="UniProtKB">
        <authorList>
            <consortium name="EnsemblPlants"/>
        </authorList>
    </citation>
    <scope>IDENTIFICATION</scope>
    <source>
        <strain evidence="2">SL10</strain>
    </source>
</reference>
<feature type="compositionally biased region" description="Basic and acidic residues" evidence="1">
    <location>
        <begin position="305"/>
        <end position="316"/>
    </location>
</feature>
<sequence>MVVRDVPQRHRHGRRRRAQLAVRHGSPRMGAGDGGAGGVVGDDAVHAAAADRAARVRARGAVRPVPRPRRARAGPAPGALARRAAAAHRAARLRRGVHGHRREMPHEVRRVGVVVVARAAAAPPVLLDLHLRRLPVPPLPAPQPRLHHRRLPRRRRHVRRLLDDIMGGVLGEGYSRGGGGRWWGGELRVQGRDGGGLGVPGVQRAGAGGIRVRRARGGAGDPGDDPVHADEAVEGGHVEGRRGGVPGHRALLLPRRDRGLLGVRPRRLRQRARRAAAPAVARRRRQHDGRRPRPRQLPGVRHAHLRDPRDDSDHQDQAPSRGAPPPRRPISLRRVHAVRRGDVPVLRRPARLLRRLRVHADVLLPPLYSVAEDQEASEVQRVVVCQLGLHRRWSAVDDRFHHRRATKHHPGCLDVPVLLVMGDDAYVLT</sequence>
<feature type="compositionally biased region" description="Basic residues" evidence="1">
    <location>
        <begin position="281"/>
        <end position="294"/>
    </location>
</feature>
<reference evidence="2" key="2">
    <citation type="submission" date="2018-04" db="EMBL/GenBank/DDBJ databases">
        <title>OnivRS2 (Oryza nivara Reference Sequence Version 2).</title>
        <authorList>
            <person name="Zhang J."/>
            <person name="Kudrna D."/>
            <person name="Lee S."/>
            <person name="Talag J."/>
            <person name="Rajasekar S."/>
            <person name="Welchert J."/>
            <person name="Hsing Y.-I."/>
            <person name="Wing R.A."/>
        </authorList>
    </citation>
    <scope>NUCLEOTIDE SEQUENCE [LARGE SCALE GENOMIC DNA]</scope>
    <source>
        <strain evidence="2">SL10</strain>
    </source>
</reference>
<dbReference type="Proteomes" id="UP000006591">
    <property type="component" value="Chromosome 4"/>
</dbReference>
<accession>A0A0E0H1S0</accession>
<feature type="compositionally biased region" description="Basic residues" evidence="1">
    <location>
        <begin position="9"/>
        <end position="18"/>
    </location>
</feature>
<evidence type="ECO:0000313" key="2">
    <source>
        <dbReference type="EnsemblPlants" id="ONIVA04G13210.1"/>
    </source>
</evidence>